<feature type="transmembrane region" description="Helical" evidence="13">
    <location>
        <begin position="614"/>
        <end position="634"/>
    </location>
</feature>
<feature type="non-terminal residue" evidence="15">
    <location>
        <position position="1"/>
    </location>
</feature>
<comment type="subcellular location">
    <subcellularLocation>
        <location evidence="1">Membrane</location>
        <topology evidence="1">Multi-pass membrane protein</topology>
    </subcellularLocation>
</comment>
<feature type="domain" description="Ionotropic glutamate receptor C-terminal" evidence="14">
    <location>
        <begin position="319"/>
        <end position="594"/>
    </location>
</feature>
<dbReference type="SUPFAM" id="SSF53850">
    <property type="entry name" value="Periplasmic binding protein-like II"/>
    <property type="match status" value="1"/>
</dbReference>
<keyword evidence="16" id="KW-1185">Reference proteome</keyword>
<evidence type="ECO:0000259" key="14">
    <source>
        <dbReference type="SMART" id="SM00079"/>
    </source>
</evidence>
<keyword evidence="3" id="KW-0813">Transport</keyword>
<dbReference type="Pfam" id="PF00060">
    <property type="entry name" value="Lig_chan"/>
    <property type="match status" value="1"/>
</dbReference>
<keyword evidence="11" id="KW-0407">Ion channel</keyword>
<dbReference type="Gene3D" id="3.40.50.2300">
    <property type="match status" value="2"/>
</dbReference>
<dbReference type="SMART" id="SM00079">
    <property type="entry name" value="PBPe"/>
    <property type="match status" value="1"/>
</dbReference>
<evidence type="ECO:0000256" key="8">
    <source>
        <dbReference type="ARBA" id="ARBA00023170"/>
    </source>
</evidence>
<evidence type="ECO:0000256" key="5">
    <source>
        <dbReference type="ARBA" id="ARBA00022989"/>
    </source>
</evidence>
<feature type="transmembrane region" description="Helical" evidence="13">
    <location>
        <begin position="372"/>
        <end position="391"/>
    </location>
</feature>
<name>V4UKM5_CITCL</name>
<evidence type="ECO:0000256" key="12">
    <source>
        <dbReference type="ARBA" id="ARBA00049638"/>
    </source>
</evidence>
<protein>
    <recommendedName>
        <fullName evidence="14">Ionotropic glutamate receptor C-terminal domain-containing protein</fullName>
    </recommendedName>
</protein>
<comment type="function">
    <text evidence="12">Glutamate-gated receptor that probably acts as a non-selective cation channel. May be involved in light-signal transduction and calcium homeostasis via the regulation of calcium influx into cells.</text>
</comment>
<organism evidence="15 16">
    <name type="scientific">Citrus clementina</name>
    <name type="common">Clementine</name>
    <name type="synonym">Citrus deliciosa x Citrus sinensis</name>
    <dbReference type="NCBI Taxonomy" id="85681"/>
    <lineage>
        <taxon>Eukaryota</taxon>
        <taxon>Viridiplantae</taxon>
        <taxon>Streptophyta</taxon>
        <taxon>Embryophyta</taxon>
        <taxon>Tracheophyta</taxon>
        <taxon>Spermatophyta</taxon>
        <taxon>Magnoliopsida</taxon>
        <taxon>eudicotyledons</taxon>
        <taxon>Gunneridae</taxon>
        <taxon>Pentapetalae</taxon>
        <taxon>rosids</taxon>
        <taxon>malvids</taxon>
        <taxon>Sapindales</taxon>
        <taxon>Rutaceae</taxon>
        <taxon>Aurantioideae</taxon>
        <taxon>Citrus</taxon>
    </lineage>
</organism>
<evidence type="ECO:0000256" key="10">
    <source>
        <dbReference type="ARBA" id="ARBA00023286"/>
    </source>
</evidence>
<dbReference type="Gene3D" id="1.10.287.70">
    <property type="match status" value="1"/>
</dbReference>
<feature type="transmembrane region" description="Helical" evidence="13">
    <location>
        <begin position="412"/>
        <end position="445"/>
    </location>
</feature>
<dbReference type="AlphaFoldDB" id="V4UKM5"/>
<proteinExistence type="predicted"/>
<evidence type="ECO:0000256" key="3">
    <source>
        <dbReference type="ARBA" id="ARBA00022448"/>
    </source>
</evidence>
<keyword evidence="6" id="KW-0406">Ion transport</keyword>
<keyword evidence="5 13" id="KW-1133">Transmembrane helix</keyword>
<reference evidence="15 16" key="1">
    <citation type="submission" date="2013-10" db="EMBL/GenBank/DDBJ databases">
        <authorList>
            <consortium name="International Citrus Genome Consortium"/>
            <person name="Jenkins J."/>
            <person name="Schmutz J."/>
            <person name="Prochnik S."/>
            <person name="Rokhsar D."/>
            <person name="Gmitter F."/>
            <person name="Ollitrault P."/>
            <person name="Machado M."/>
            <person name="Talon M."/>
            <person name="Wincker P."/>
            <person name="Jaillon O."/>
            <person name="Morgante M."/>
        </authorList>
    </citation>
    <scope>NUCLEOTIDE SEQUENCE</scope>
    <source>
        <strain evidence="16">cv. Clemenules</strain>
    </source>
</reference>
<dbReference type="InParanoid" id="V4UKM5"/>
<evidence type="ECO:0000256" key="2">
    <source>
        <dbReference type="ARBA" id="ARBA00011095"/>
    </source>
</evidence>
<keyword evidence="10" id="KW-1071">Ligand-gated ion channel</keyword>
<dbReference type="InterPro" id="IPR028082">
    <property type="entry name" value="Peripla_BP_I"/>
</dbReference>
<dbReference type="SUPFAM" id="SSF53822">
    <property type="entry name" value="Periplasmic binding protein-like I"/>
    <property type="match status" value="1"/>
</dbReference>
<dbReference type="eggNOG" id="KOG1052">
    <property type="taxonomic scope" value="Eukaryota"/>
</dbReference>
<evidence type="ECO:0000256" key="1">
    <source>
        <dbReference type="ARBA" id="ARBA00004141"/>
    </source>
</evidence>
<evidence type="ECO:0000256" key="4">
    <source>
        <dbReference type="ARBA" id="ARBA00022692"/>
    </source>
</evidence>
<evidence type="ECO:0000256" key="11">
    <source>
        <dbReference type="ARBA" id="ARBA00023303"/>
    </source>
</evidence>
<keyword evidence="8" id="KW-0675">Receptor</keyword>
<keyword evidence="7 13" id="KW-0472">Membrane</keyword>
<evidence type="ECO:0000256" key="13">
    <source>
        <dbReference type="SAM" id="Phobius"/>
    </source>
</evidence>
<evidence type="ECO:0000256" key="9">
    <source>
        <dbReference type="ARBA" id="ARBA00023180"/>
    </source>
</evidence>
<dbReference type="EMBL" id="KI535697">
    <property type="protein sequence ID" value="ESR66692.1"/>
    <property type="molecule type" value="Genomic_DNA"/>
</dbReference>
<comment type="subunit">
    <text evidence="2">May form heteromers.</text>
</comment>
<keyword evidence="4 13" id="KW-0812">Transmembrane</keyword>
<dbReference type="PANTHER" id="PTHR34836">
    <property type="entry name" value="OS06G0188250 PROTEIN"/>
    <property type="match status" value="1"/>
</dbReference>
<evidence type="ECO:0000256" key="6">
    <source>
        <dbReference type="ARBA" id="ARBA00023065"/>
    </source>
</evidence>
<dbReference type="InterPro" id="IPR015683">
    <property type="entry name" value="Ionotropic_Glu_rcpt"/>
</dbReference>
<evidence type="ECO:0000313" key="16">
    <source>
        <dbReference type="Proteomes" id="UP000030687"/>
    </source>
</evidence>
<dbReference type="Proteomes" id="UP000030687">
    <property type="component" value="Unassembled WGS sequence"/>
</dbReference>
<dbReference type="PANTHER" id="PTHR34836:SF1">
    <property type="entry name" value="OS09G0428600 PROTEIN"/>
    <property type="match status" value="1"/>
</dbReference>
<sequence>YYVSPWNAAVDLLEKFQVDAIIGQQISAAAPFLVELGENFQVPIISFFETSPTLSLIESHYFIRVAQNDSVQAKAISAVLQKFNWHEVVLVSKTPIMTNIRVAHMSAIPKSTEDFQISKALMKLMTMQTRVFVVYMNTALVSRLFALADQNGMMSKGYAWIITAGLSNSLNVLDSDVVDSMDGVLGVRSHVPKSKKLESFDNRWKIELHLLCLLSGMGQKQNRFVSLGASRIRSRPRDELRNTRFKGLNGEFNLINGQLESSVFEIINVIGNGRVVGYWTPEKGISQNIGSNYKNGLKQIIWPGDSTTTPTGWAIPSLKIGVPVKLGFPEFVEQRKNGNKTTYTGFSIDVFSTLVLAKDDNRENMWIFLKPWTWDLWLTVGTSCIFITIVIRVMEHNTENTEFRGSYRRQLAMILLFPFYAFVAFNVDCSRFVLVVWLWLAFILMQSYNASLSSILTIDKLEPTFDNLERLRTKDHFIGFQRGCFVGNLLEKQFNFSRSQLKSYGTIQEYHEALSNGSKNRGVTAIFDEIPYVRVFLKAYDSQYTTAGLIYRTVGFGFAFLKESPLFSYFSKVILLVREIETKMDEIEKRYFGEKVTSATLAPTIYTESSSLRAYNFGGLFIIAGMATLLAITVSERFIWQRPVALVRQYLTSNHPANGIELAAQPTAETDAGDHSSEVHQASGNSGRISVHIKEDIAVE</sequence>
<dbReference type="Pfam" id="PF01094">
    <property type="entry name" value="ANF_receptor"/>
    <property type="match status" value="1"/>
</dbReference>
<dbReference type="InterPro" id="IPR001828">
    <property type="entry name" value="ANF_lig-bd_rcpt"/>
</dbReference>
<dbReference type="GO" id="GO:0015276">
    <property type="term" value="F:ligand-gated monoatomic ion channel activity"/>
    <property type="evidence" value="ECO:0007669"/>
    <property type="project" value="InterPro"/>
</dbReference>
<dbReference type="Gramene" id="ESR66692">
    <property type="protein sequence ID" value="ESR66692"/>
    <property type="gene ID" value="CICLE_v10010583mg"/>
</dbReference>
<dbReference type="GO" id="GO:0016020">
    <property type="term" value="C:membrane"/>
    <property type="evidence" value="ECO:0007669"/>
    <property type="project" value="UniProtKB-SubCell"/>
</dbReference>
<accession>V4UKM5</accession>
<keyword evidence="9" id="KW-0325">Glycoprotein</keyword>
<dbReference type="InterPro" id="IPR001320">
    <property type="entry name" value="Iontro_rcpt_C"/>
</dbReference>
<gene>
    <name evidence="15" type="ORF">CICLE_v10010583mg</name>
</gene>
<dbReference type="KEGG" id="cic:CICLE_v10010583mg"/>
<evidence type="ECO:0000313" key="15">
    <source>
        <dbReference type="EMBL" id="ESR66692.1"/>
    </source>
</evidence>
<evidence type="ECO:0000256" key="7">
    <source>
        <dbReference type="ARBA" id="ARBA00023136"/>
    </source>
</evidence>